<dbReference type="InterPro" id="IPR006143">
    <property type="entry name" value="RND_pump_MFP"/>
</dbReference>
<dbReference type="PANTHER" id="PTHR30097:SF4">
    <property type="entry name" value="SLR6042 PROTEIN"/>
    <property type="match status" value="1"/>
</dbReference>
<dbReference type="eggNOG" id="COG0845">
    <property type="taxonomic scope" value="Bacteria"/>
</dbReference>
<dbReference type="GO" id="GO:0030313">
    <property type="term" value="C:cell envelope"/>
    <property type="evidence" value="ECO:0007669"/>
    <property type="project" value="TreeGrafter"/>
</dbReference>
<dbReference type="Proteomes" id="UP000050421">
    <property type="component" value="Unassembled WGS sequence"/>
</dbReference>
<name>A0A0P7Y7U3_9BACT</name>
<proteinExistence type="inferred from homology"/>
<evidence type="ECO:0000313" key="6">
    <source>
        <dbReference type="EMBL" id="KPQ14127.1"/>
    </source>
</evidence>
<evidence type="ECO:0000256" key="1">
    <source>
        <dbReference type="ARBA" id="ARBA00009477"/>
    </source>
</evidence>
<dbReference type="GO" id="GO:0060003">
    <property type="term" value="P:copper ion export"/>
    <property type="evidence" value="ECO:0007669"/>
    <property type="project" value="TreeGrafter"/>
</dbReference>
<dbReference type="InterPro" id="IPR058792">
    <property type="entry name" value="Beta-barrel_RND_2"/>
</dbReference>
<dbReference type="PANTHER" id="PTHR30097">
    <property type="entry name" value="CATION EFFLUX SYSTEM PROTEIN CUSB"/>
    <property type="match status" value="1"/>
</dbReference>
<dbReference type="GO" id="GO:0016020">
    <property type="term" value="C:membrane"/>
    <property type="evidence" value="ECO:0007669"/>
    <property type="project" value="InterPro"/>
</dbReference>
<dbReference type="OrthoDB" id="9814657at2"/>
<dbReference type="PATRIC" id="fig|1305737.6.peg.2875"/>
<evidence type="ECO:0000256" key="2">
    <source>
        <dbReference type="ARBA" id="ARBA00022448"/>
    </source>
</evidence>
<evidence type="ECO:0000256" key="3">
    <source>
        <dbReference type="SAM" id="Coils"/>
    </source>
</evidence>
<evidence type="ECO:0000313" key="7">
    <source>
        <dbReference type="Proteomes" id="UP000050421"/>
    </source>
</evidence>
<accession>A0A0P7Y7U3</accession>
<evidence type="ECO:0000259" key="5">
    <source>
        <dbReference type="Pfam" id="PF25954"/>
    </source>
</evidence>
<dbReference type="NCBIfam" id="TIGR01730">
    <property type="entry name" value="RND_mfp"/>
    <property type="match status" value="1"/>
</dbReference>
<dbReference type="SUPFAM" id="SSF111369">
    <property type="entry name" value="HlyD-like secretion proteins"/>
    <property type="match status" value="1"/>
</dbReference>
<feature type="domain" description="CusB-like beta-barrel" evidence="5">
    <location>
        <begin position="234"/>
        <end position="307"/>
    </location>
</feature>
<reference evidence="6 7" key="1">
    <citation type="submission" date="2015-09" db="EMBL/GenBank/DDBJ databases">
        <title>Identification and resolution of microdiversity through metagenomic sequencing of parallel consortia.</title>
        <authorList>
            <person name="Nelson W.C."/>
            <person name="Romine M.F."/>
            <person name="Lindemann S.R."/>
        </authorList>
    </citation>
    <scope>NUCLEOTIDE SEQUENCE [LARGE SCALE GENOMIC DNA]</scope>
    <source>
        <strain evidence="6">HL-49</strain>
    </source>
</reference>
<dbReference type="InterPro" id="IPR051909">
    <property type="entry name" value="MFP_Cation_Efflux"/>
</dbReference>
<comment type="similarity">
    <text evidence="1">Belongs to the membrane fusion protein (MFP) (TC 8.A.1) family.</text>
</comment>
<keyword evidence="2" id="KW-0813">Transport</keyword>
<keyword evidence="3" id="KW-0175">Coiled coil</keyword>
<evidence type="ECO:0000259" key="4">
    <source>
        <dbReference type="Pfam" id="PF25893"/>
    </source>
</evidence>
<feature type="domain" description="CzcB-like alpha-helical hairpin" evidence="4">
    <location>
        <begin position="121"/>
        <end position="178"/>
    </location>
</feature>
<dbReference type="Gene3D" id="2.40.420.20">
    <property type="match status" value="1"/>
</dbReference>
<organism evidence="6 7">
    <name type="scientific">Algoriphagus marincola HL-49</name>
    <dbReference type="NCBI Taxonomy" id="1305737"/>
    <lineage>
        <taxon>Bacteria</taxon>
        <taxon>Pseudomonadati</taxon>
        <taxon>Bacteroidota</taxon>
        <taxon>Cytophagia</taxon>
        <taxon>Cytophagales</taxon>
        <taxon>Cyclobacteriaceae</taxon>
        <taxon>Algoriphagus</taxon>
    </lineage>
</organism>
<dbReference type="Gene3D" id="2.40.50.100">
    <property type="match status" value="1"/>
</dbReference>
<feature type="coiled-coil region" evidence="3">
    <location>
        <begin position="156"/>
        <end position="183"/>
    </location>
</feature>
<dbReference type="GO" id="GO:0015679">
    <property type="term" value="P:plasma membrane copper ion transport"/>
    <property type="evidence" value="ECO:0007669"/>
    <property type="project" value="TreeGrafter"/>
</dbReference>
<dbReference type="EMBL" id="LJXT01000071">
    <property type="protein sequence ID" value="KPQ14127.1"/>
    <property type="molecule type" value="Genomic_DNA"/>
</dbReference>
<dbReference type="Gene3D" id="2.40.30.170">
    <property type="match status" value="1"/>
</dbReference>
<gene>
    <name evidence="6" type="primary">czcB</name>
    <name evidence="6" type="ORF">HLUCCX10_11310</name>
</gene>
<dbReference type="Gene3D" id="1.10.287.470">
    <property type="entry name" value="Helix hairpin bin"/>
    <property type="match status" value="1"/>
</dbReference>
<dbReference type="InterPro" id="IPR058648">
    <property type="entry name" value="HH_CzcB-like"/>
</dbReference>
<dbReference type="STRING" id="1305737.GCA_000526355_01879"/>
<sequence>MNLHLRKISFILLFPLAISCQKKDDSSEGIEVEAAEVAASSQIQLSQSQFNALKMEWGSIETRNLSEQLSLQGMVRVPTEGRQDVSAIYGGYVSGLSLIEGEAIRRGQVLFYLENPEFVNLQQSYLETQSQMQYLKAEYDRQQTLYSEQISAQKNFLKAEADFRTAEAKLAGLEQQLLLLKIDPKVLEPSKIRSKIPVYSPINGFVESIHAVPGSYLNATDKALTLLNRDHLHVELIVYEKDARKLKIGQKVTVSIPDLNEDQILAEVYVISQSINSERQVMVHAHLVDESMEKYLVPGMYLEAKLDLEDRPSMVVPESAVVEADGLNYILIQNEKMENGYLLEKVAIQIVGSQEGYLAIKPAVDLDQSVVILTKGAFGLV</sequence>
<dbReference type="AlphaFoldDB" id="A0A0P7Y7U3"/>
<comment type="caution">
    <text evidence="6">The sequence shown here is derived from an EMBL/GenBank/DDBJ whole genome shotgun (WGS) entry which is preliminary data.</text>
</comment>
<dbReference type="GO" id="GO:0022857">
    <property type="term" value="F:transmembrane transporter activity"/>
    <property type="evidence" value="ECO:0007669"/>
    <property type="project" value="InterPro"/>
</dbReference>
<dbReference type="Pfam" id="PF25893">
    <property type="entry name" value="HH_CzcB"/>
    <property type="match status" value="1"/>
</dbReference>
<dbReference type="Pfam" id="PF25954">
    <property type="entry name" value="Beta-barrel_RND_2"/>
    <property type="match status" value="1"/>
</dbReference>
<protein>
    <submittedName>
        <fullName evidence="6">RND-type heavy metal efflux pump MFP component CzcB</fullName>
    </submittedName>
</protein>